<proteinExistence type="predicted"/>
<reference evidence="1 2" key="1">
    <citation type="journal article" date="2016" name="Mol. Biol. Evol.">
        <title>Comparative Genomics of Early-Diverging Mushroom-Forming Fungi Provides Insights into the Origins of Lignocellulose Decay Capabilities.</title>
        <authorList>
            <person name="Nagy L.G."/>
            <person name="Riley R."/>
            <person name="Tritt A."/>
            <person name="Adam C."/>
            <person name="Daum C."/>
            <person name="Floudas D."/>
            <person name="Sun H."/>
            <person name="Yadav J.S."/>
            <person name="Pangilinan J."/>
            <person name="Larsson K.H."/>
            <person name="Matsuura K."/>
            <person name="Barry K."/>
            <person name="Labutti K."/>
            <person name="Kuo R."/>
            <person name="Ohm R.A."/>
            <person name="Bhattacharya S.S."/>
            <person name="Shirouzu T."/>
            <person name="Yoshinaga Y."/>
            <person name="Martin F.M."/>
            <person name="Grigoriev I.V."/>
            <person name="Hibbett D.S."/>
        </authorList>
    </citation>
    <scope>NUCLEOTIDE SEQUENCE [LARGE SCALE GENOMIC DNA]</scope>
    <source>
        <strain evidence="1 2">HHB12029</strain>
    </source>
</reference>
<protein>
    <submittedName>
        <fullName evidence="1">Uncharacterized protein</fullName>
    </submittedName>
</protein>
<name>A0A165B0R3_EXIGL</name>
<accession>A0A165B0R3</accession>
<sequence length="148" mass="16722">MVARLVETAWFWMGECRGSVFHDHVIPALHGGLLVPTQQQRIRCGKNAFHFFAKSSSRGTKRVQTLQTMCKEDCDNNVPFRYDIFEPFHIKSAFEKSVHLGELIFGDRFPDTGIRPSASATSPLTDMFRKAGLLNAPTRLHPDLYSPA</sequence>
<keyword evidence="2" id="KW-1185">Reference proteome</keyword>
<organism evidence="1 2">
    <name type="scientific">Exidia glandulosa HHB12029</name>
    <dbReference type="NCBI Taxonomy" id="1314781"/>
    <lineage>
        <taxon>Eukaryota</taxon>
        <taxon>Fungi</taxon>
        <taxon>Dikarya</taxon>
        <taxon>Basidiomycota</taxon>
        <taxon>Agaricomycotina</taxon>
        <taxon>Agaricomycetes</taxon>
        <taxon>Auriculariales</taxon>
        <taxon>Exidiaceae</taxon>
        <taxon>Exidia</taxon>
    </lineage>
</organism>
<dbReference type="InParanoid" id="A0A165B0R3"/>
<feature type="non-terminal residue" evidence="1">
    <location>
        <position position="148"/>
    </location>
</feature>
<dbReference type="EMBL" id="KV426586">
    <property type="protein sequence ID" value="KZV79623.1"/>
    <property type="molecule type" value="Genomic_DNA"/>
</dbReference>
<dbReference type="AlphaFoldDB" id="A0A165B0R3"/>
<evidence type="ECO:0000313" key="2">
    <source>
        <dbReference type="Proteomes" id="UP000077266"/>
    </source>
</evidence>
<dbReference type="Proteomes" id="UP000077266">
    <property type="component" value="Unassembled WGS sequence"/>
</dbReference>
<evidence type="ECO:0000313" key="1">
    <source>
        <dbReference type="EMBL" id="KZV79623.1"/>
    </source>
</evidence>
<gene>
    <name evidence="1" type="ORF">EXIGLDRAFT_782072</name>
</gene>
<dbReference type="OrthoDB" id="10586914at2759"/>